<sequence>MRTASSAALLAAVLTTLVAGCGDAAGSNDHGLPAPPSPAPPSRPQARWSAGELPVGVDGWGEPDDPVVPEQLTWPTSRTPAGQVDITSAAPPSAVTLNTFTRTDRNGVPDEGTQRTLECTLTKRSGADCIVDRRGDHTWGVSLTAPHHALSRYTALNAEWTDTHALTRHRFMAWQLPVPASTSG</sequence>
<feature type="compositionally biased region" description="Pro residues" evidence="1">
    <location>
        <begin position="33"/>
        <end position="43"/>
    </location>
</feature>
<keyword evidence="4" id="KW-1185">Reference proteome</keyword>
<proteinExistence type="predicted"/>
<evidence type="ECO:0000256" key="2">
    <source>
        <dbReference type="SAM" id="SignalP"/>
    </source>
</evidence>
<accession>A0ABP3L7C7</accession>
<feature type="chain" id="PRO_5045240999" evidence="2">
    <location>
        <begin position="25"/>
        <end position="184"/>
    </location>
</feature>
<evidence type="ECO:0000256" key="1">
    <source>
        <dbReference type="SAM" id="MobiDB-lite"/>
    </source>
</evidence>
<dbReference type="EMBL" id="BAAABY010000054">
    <property type="protein sequence ID" value="GAA0494820.1"/>
    <property type="molecule type" value="Genomic_DNA"/>
</dbReference>
<dbReference type="Proteomes" id="UP001500909">
    <property type="component" value="Unassembled WGS sequence"/>
</dbReference>
<reference evidence="4" key="1">
    <citation type="journal article" date="2019" name="Int. J. Syst. Evol. Microbiol.">
        <title>The Global Catalogue of Microorganisms (GCM) 10K type strain sequencing project: providing services to taxonomists for standard genome sequencing and annotation.</title>
        <authorList>
            <consortium name="The Broad Institute Genomics Platform"/>
            <consortium name="The Broad Institute Genome Sequencing Center for Infectious Disease"/>
            <person name="Wu L."/>
            <person name="Ma J."/>
        </authorList>
    </citation>
    <scope>NUCLEOTIDE SEQUENCE [LARGE SCALE GENOMIC DNA]</scope>
    <source>
        <strain evidence="4">JCM 4805</strain>
    </source>
</reference>
<comment type="caution">
    <text evidence="3">The sequence shown here is derived from an EMBL/GenBank/DDBJ whole genome shotgun (WGS) entry which is preliminary data.</text>
</comment>
<dbReference type="PROSITE" id="PS51257">
    <property type="entry name" value="PROKAR_LIPOPROTEIN"/>
    <property type="match status" value="1"/>
</dbReference>
<feature type="signal peptide" evidence="2">
    <location>
        <begin position="1"/>
        <end position="24"/>
    </location>
</feature>
<feature type="region of interest" description="Disordered" evidence="1">
    <location>
        <begin position="28"/>
        <end position="64"/>
    </location>
</feature>
<name>A0ABP3L7C7_9ACTN</name>
<evidence type="ECO:0000313" key="3">
    <source>
        <dbReference type="EMBL" id="GAA0494820.1"/>
    </source>
</evidence>
<protein>
    <submittedName>
        <fullName evidence="3">Uncharacterized protein</fullName>
    </submittedName>
</protein>
<gene>
    <name evidence="3" type="ORF">GCM10010361_70230</name>
</gene>
<organism evidence="3 4">
    <name type="scientific">Streptomyces olivaceiscleroticus</name>
    <dbReference type="NCBI Taxonomy" id="68245"/>
    <lineage>
        <taxon>Bacteria</taxon>
        <taxon>Bacillati</taxon>
        <taxon>Actinomycetota</taxon>
        <taxon>Actinomycetes</taxon>
        <taxon>Kitasatosporales</taxon>
        <taxon>Streptomycetaceae</taxon>
        <taxon>Streptomyces</taxon>
    </lineage>
</organism>
<evidence type="ECO:0000313" key="4">
    <source>
        <dbReference type="Proteomes" id="UP001500909"/>
    </source>
</evidence>
<keyword evidence="2" id="KW-0732">Signal</keyword>